<keyword evidence="3" id="KW-0201">Cytochrome c-type biogenesis</keyword>
<dbReference type="EMBL" id="CP013189">
    <property type="protein sequence ID" value="ALO46314.1"/>
    <property type="molecule type" value="Genomic_DNA"/>
</dbReference>
<dbReference type="SUPFAM" id="SSF52540">
    <property type="entry name" value="P-loop containing nucleoside triphosphate hydrolases"/>
    <property type="match status" value="1"/>
</dbReference>
<dbReference type="KEGG" id="pspi:PS2015_1662"/>
<dbReference type="PATRIC" id="fig|1249552.3.peg.1667"/>
<dbReference type="InterPro" id="IPR003439">
    <property type="entry name" value="ABC_transporter-like_ATP-bd"/>
</dbReference>
<dbReference type="Proteomes" id="UP000065641">
    <property type="component" value="Chromosome"/>
</dbReference>
<keyword evidence="6" id="KW-0472">Membrane</keyword>
<keyword evidence="2" id="KW-0547">Nucleotide-binding</keyword>
<evidence type="ECO:0000256" key="3">
    <source>
        <dbReference type="ARBA" id="ARBA00022748"/>
    </source>
</evidence>
<proteinExistence type="predicted"/>
<evidence type="ECO:0000256" key="1">
    <source>
        <dbReference type="ARBA" id="ARBA00022448"/>
    </source>
</evidence>
<dbReference type="PROSITE" id="PS50893">
    <property type="entry name" value="ABC_TRANSPORTER_2"/>
    <property type="match status" value="1"/>
</dbReference>
<dbReference type="PANTHER" id="PTHR43499">
    <property type="entry name" value="ABC TRANSPORTER I FAMILY MEMBER 1"/>
    <property type="match status" value="1"/>
</dbReference>
<dbReference type="GO" id="GO:0016887">
    <property type="term" value="F:ATP hydrolysis activity"/>
    <property type="evidence" value="ECO:0007669"/>
    <property type="project" value="InterPro"/>
</dbReference>
<dbReference type="InterPro" id="IPR005895">
    <property type="entry name" value="ABC_transptr_haem_export_CcmA"/>
</dbReference>
<evidence type="ECO:0000256" key="4">
    <source>
        <dbReference type="ARBA" id="ARBA00022840"/>
    </source>
</evidence>
<dbReference type="Gene3D" id="3.40.50.300">
    <property type="entry name" value="P-loop containing nucleotide triphosphate hydrolases"/>
    <property type="match status" value="1"/>
</dbReference>
<dbReference type="GO" id="GO:0017004">
    <property type="term" value="P:cytochrome complex assembly"/>
    <property type="evidence" value="ECO:0007669"/>
    <property type="project" value="UniProtKB-KW"/>
</dbReference>
<dbReference type="GO" id="GO:0022857">
    <property type="term" value="F:transmembrane transporter activity"/>
    <property type="evidence" value="ECO:0007669"/>
    <property type="project" value="InterPro"/>
</dbReference>
<keyword evidence="4 8" id="KW-0067">ATP-binding</keyword>
<dbReference type="SMART" id="SM00382">
    <property type="entry name" value="AAA"/>
    <property type="match status" value="1"/>
</dbReference>
<keyword evidence="9" id="KW-1185">Reference proteome</keyword>
<evidence type="ECO:0000256" key="6">
    <source>
        <dbReference type="ARBA" id="ARBA00023136"/>
    </source>
</evidence>
<dbReference type="InterPro" id="IPR003593">
    <property type="entry name" value="AAA+_ATPase"/>
</dbReference>
<dbReference type="InterPro" id="IPR027417">
    <property type="entry name" value="P-loop_NTPase"/>
</dbReference>
<keyword evidence="5" id="KW-1278">Translocase</keyword>
<evidence type="ECO:0000313" key="9">
    <source>
        <dbReference type="Proteomes" id="UP000065641"/>
    </source>
</evidence>
<evidence type="ECO:0000256" key="2">
    <source>
        <dbReference type="ARBA" id="ARBA00022741"/>
    </source>
</evidence>
<keyword evidence="1" id="KW-0813">Transport</keyword>
<accession>A0A0S2KDB8</accession>
<dbReference type="AlphaFoldDB" id="A0A0S2KDB8"/>
<evidence type="ECO:0000256" key="5">
    <source>
        <dbReference type="ARBA" id="ARBA00022967"/>
    </source>
</evidence>
<dbReference type="GO" id="GO:0005524">
    <property type="term" value="F:ATP binding"/>
    <property type="evidence" value="ECO:0007669"/>
    <property type="project" value="UniProtKB-KW"/>
</dbReference>
<name>A0A0S2KDB8_9GAMM</name>
<protein>
    <submittedName>
        <fullName evidence="8">Cytochrome c biogenesis ATP-binding export protein CcmA</fullName>
    </submittedName>
</protein>
<reference evidence="8 9" key="1">
    <citation type="submission" date="2015-11" db="EMBL/GenBank/DDBJ databases">
        <authorList>
            <person name="Zhang Y."/>
            <person name="Guo Z."/>
        </authorList>
    </citation>
    <scope>NUCLEOTIDE SEQUENCE [LARGE SCALE GENOMIC DNA]</scope>
    <source>
        <strain evidence="8 9">KCTC 32221</strain>
    </source>
</reference>
<dbReference type="NCBIfam" id="NF010061">
    <property type="entry name" value="PRK13538.1"/>
    <property type="match status" value="1"/>
</dbReference>
<evidence type="ECO:0000259" key="7">
    <source>
        <dbReference type="PROSITE" id="PS50893"/>
    </source>
</evidence>
<dbReference type="PANTHER" id="PTHR43499:SF1">
    <property type="entry name" value="ABC TRANSPORTER I FAMILY MEMBER 1"/>
    <property type="match status" value="1"/>
</dbReference>
<sequence length="263" mass="29340">MVTTVQVNPQPLCRLRPQSTQSLTPSPVSSHLQWKVFIIRRMIHADSTEIPSSGPLLRAEQLFCERDERVLFRNLSFELHAGQLMQVKGSNGSGKTTLLRILCGLNDSYEGDILWYGQPVEEQRERFLASLLYIGHRAGVNRILTPRENLRWSASLHTPVDDARIEAALARVGLRAYEDIPCRNLSAGQTQRVALARLLISPARLWILDEPFTTLDVHGVRELELLLAEHAGQGGAVLVTTHHALNVPCELHSLNLDGVDRAA</sequence>
<evidence type="ECO:0000313" key="8">
    <source>
        <dbReference type="EMBL" id="ALO46314.1"/>
    </source>
</evidence>
<organism evidence="8 9">
    <name type="scientific">Pseudohongiella spirulinae</name>
    <dbReference type="NCBI Taxonomy" id="1249552"/>
    <lineage>
        <taxon>Bacteria</taxon>
        <taxon>Pseudomonadati</taxon>
        <taxon>Pseudomonadota</taxon>
        <taxon>Gammaproteobacteria</taxon>
        <taxon>Pseudomonadales</taxon>
        <taxon>Pseudohongiellaceae</taxon>
        <taxon>Pseudohongiella</taxon>
    </lineage>
</organism>
<dbReference type="STRING" id="1249552.PS2015_1662"/>
<dbReference type="NCBIfam" id="TIGR01189">
    <property type="entry name" value="ccmA"/>
    <property type="match status" value="1"/>
</dbReference>
<dbReference type="Pfam" id="PF00005">
    <property type="entry name" value="ABC_tran"/>
    <property type="match status" value="1"/>
</dbReference>
<feature type="domain" description="ABC transporter" evidence="7">
    <location>
        <begin position="57"/>
        <end position="262"/>
    </location>
</feature>
<gene>
    <name evidence="8" type="ORF">PS2015_1662</name>
</gene>